<dbReference type="RefSeq" id="WP_326320808.1">
    <property type="nucleotide sequence ID" value="NZ_JAYLAA010000037.1"/>
</dbReference>
<comment type="caution">
    <text evidence="1">The sequence shown here is derived from an EMBL/GenBank/DDBJ whole genome shotgun (WGS) entry which is preliminary data.</text>
</comment>
<proteinExistence type="predicted"/>
<evidence type="ECO:0008006" key="3">
    <source>
        <dbReference type="Google" id="ProtNLM"/>
    </source>
</evidence>
<sequence length="188" mass="22349">MNTYWEKRFVELLNKSPLTKEEIEEKEYVREQYSKELHLETTELLKEIELNGLKVNELWDLVNTREPYPEAVDILTEHLKKPYHIKNKEGIVRALGVKEAGVKTLRTLLEEYPKFDDKHVKFAFRLSLFNILKLNNPKKLMAETNESDILIKGLIQLFIDDKKLSLNRFDKLFEEDFAEKIINKQNVK</sequence>
<evidence type="ECO:0000313" key="2">
    <source>
        <dbReference type="Proteomes" id="UP001348397"/>
    </source>
</evidence>
<evidence type="ECO:0000313" key="1">
    <source>
        <dbReference type="EMBL" id="MEC3876014.1"/>
    </source>
</evidence>
<protein>
    <recommendedName>
        <fullName evidence="3">HEAT repeat-containing protein</fullName>
    </recommendedName>
</protein>
<name>A0ABU6HTG7_9FLAO</name>
<gene>
    <name evidence="1" type="ORF">SOP96_09855</name>
</gene>
<keyword evidence="2" id="KW-1185">Reference proteome</keyword>
<dbReference type="EMBL" id="JAYLAA010000037">
    <property type="protein sequence ID" value="MEC3876014.1"/>
    <property type="molecule type" value="Genomic_DNA"/>
</dbReference>
<organism evidence="1 2">
    <name type="scientific">Chryseobacterium salviniae</name>
    <dbReference type="NCBI Taxonomy" id="3101750"/>
    <lineage>
        <taxon>Bacteria</taxon>
        <taxon>Pseudomonadati</taxon>
        <taxon>Bacteroidota</taxon>
        <taxon>Flavobacteriia</taxon>
        <taxon>Flavobacteriales</taxon>
        <taxon>Weeksellaceae</taxon>
        <taxon>Chryseobacterium group</taxon>
        <taxon>Chryseobacterium</taxon>
    </lineage>
</organism>
<accession>A0ABU6HTG7</accession>
<reference evidence="1 2" key="1">
    <citation type="submission" date="2024-01" db="EMBL/GenBank/DDBJ databases">
        <title>Chryseobacterium sp. T9W2-O.</title>
        <authorList>
            <person name="Maltman C."/>
        </authorList>
    </citation>
    <scope>NUCLEOTIDE SEQUENCE [LARGE SCALE GENOMIC DNA]</scope>
    <source>
        <strain evidence="1 2">T9W2-O</strain>
    </source>
</reference>
<dbReference type="Proteomes" id="UP001348397">
    <property type="component" value="Unassembled WGS sequence"/>
</dbReference>